<feature type="active site" description="Charge relay system" evidence="9">
    <location>
        <position position="250"/>
    </location>
</feature>
<dbReference type="Pfam" id="PF00082">
    <property type="entry name" value="Peptidase_S8"/>
    <property type="match status" value="1"/>
</dbReference>
<accession>A0A7W9N0N7</accession>
<dbReference type="GO" id="GO:0006508">
    <property type="term" value="P:proteolysis"/>
    <property type="evidence" value="ECO:0007669"/>
    <property type="project" value="UniProtKB-KW"/>
</dbReference>
<dbReference type="GO" id="GO:0005576">
    <property type="term" value="C:extracellular region"/>
    <property type="evidence" value="ECO:0007669"/>
    <property type="project" value="UniProtKB-SubCell"/>
</dbReference>
<evidence type="ECO:0000256" key="10">
    <source>
        <dbReference type="RuleBase" id="RU003355"/>
    </source>
</evidence>
<evidence type="ECO:0000256" key="8">
    <source>
        <dbReference type="ARBA" id="ARBA00023145"/>
    </source>
</evidence>
<dbReference type="Gene3D" id="2.60.120.260">
    <property type="entry name" value="Galactose-binding domain-like"/>
    <property type="match status" value="1"/>
</dbReference>
<dbReference type="PROSITE" id="PS51892">
    <property type="entry name" value="SUBTILASE"/>
    <property type="match status" value="1"/>
</dbReference>
<protein>
    <submittedName>
        <fullName evidence="13">Serine protease</fullName>
        <ecNumber evidence="13">3.4.21.-</ecNumber>
    </submittedName>
</protein>
<dbReference type="Gene3D" id="3.40.50.200">
    <property type="entry name" value="Peptidase S8/S53 domain"/>
    <property type="match status" value="1"/>
</dbReference>
<keyword evidence="4 9" id="KW-0645">Protease</keyword>
<evidence type="ECO:0000256" key="7">
    <source>
        <dbReference type="ARBA" id="ARBA00022825"/>
    </source>
</evidence>
<dbReference type="InterPro" id="IPR023828">
    <property type="entry name" value="Peptidase_S8_Ser-AS"/>
</dbReference>
<comment type="caution">
    <text evidence="13">The sequence shown here is derived from an EMBL/GenBank/DDBJ whole genome shotgun (WGS) entry which is preliminary data.</text>
</comment>
<dbReference type="InterPro" id="IPR000209">
    <property type="entry name" value="Peptidase_S8/S53_dom"/>
</dbReference>
<name>A0A7W9N0N7_9MICC</name>
<evidence type="ECO:0000256" key="11">
    <source>
        <dbReference type="SAM" id="SignalP"/>
    </source>
</evidence>
<evidence type="ECO:0000259" key="12">
    <source>
        <dbReference type="Pfam" id="PF00082"/>
    </source>
</evidence>
<dbReference type="GO" id="GO:0004252">
    <property type="term" value="F:serine-type endopeptidase activity"/>
    <property type="evidence" value="ECO:0007669"/>
    <property type="project" value="UniProtKB-UniRule"/>
</dbReference>
<dbReference type="PANTHER" id="PTHR43806">
    <property type="entry name" value="PEPTIDASE S8"/>
    <property type="match status" value="1"/>
</dbReference>
<sequence>MKSSVQHSNRRRVGALLAGAVLAGGALTSSPAFAAPAEGARAEQAPRPAAAAPLATADAADPNADGYDSFIVTYKETAQNSNGKGRALAWGKAAKAAGVSVKELRETALGSHVVQADRKLDQSESARFMADLKASGAVEDVEPNAIMTATGLSPADALYSQQWGFTGTNGMRVPGAWDYNTGSGVTVAVLDTGITSHPDLDRNVVAGYDFNSSSAAARDGNGRDSNPRDEGDWYAAGECGASQPGNSSWHGTHVAGTVAAVTDTQGVVGVAPNAKIQPVRVLGKCGGSLADIADAIVWASGGSVTGVPANANPADVINMSLGGSGTCGTTYQNAINAAVNRGVPVVVAAGNENQPAANARPANCSNVITVAASTSQGARSSFSNYGSAVDVTAPGSSIISTINKGLTTPTTAGHASYNGTSMATPHVAGLTALMLAQQPGITPAQVESTLKSTARSMPVACSAGCGAGLVDATRAVAALGGGTTTPEEPTPTGVIVNGGFESGATGWTGTPSDFVGNAAGYARSGSNYGVLNGYGRSNTGTVEQRVTVPASGASLSYWLQVGSDETTTRSQYDTLAVQVVDGSQTTTVKSHSNLEKGTSYAQHTVDLSAYKGKTVTLRFRGVEDYSNSTVFRIDDVAVTAK</sequence>
<dbReference type="InterPro" id="IPR050131">
    <property type="entry name" value="Peptidase_S8_subtilisin-like"/>
</dbReference>
<dbReference type="PROSITE" id="PS00137">
    <property type="entry name" value="SUBTILASE_HIS"/>
    <property type="match status" value="1"/>
</dbReference>
<dbReference type="PROSITE" id="PS51318">
    <property type="entry name" value="TAT"/>
    <property type="match status" value="1"/>
</dbReference>
<dbReference type="InterPro" id="IPR023827">
    <property type="entry name" value="Peptidase_S8_Asp-AS"/>
</dbReference>
<dbReference type="EC" id="3.4.21.-" evidence="13"/>
<proteinExistence type="inferred from homology"/>
<evidence type="ECO:0000256" key="1">
    <source>
        <dbReference type="ARBA" id="ARBA00004613"/>
    </source>
</evidence>
<dbReference type="CDD" id="cd07496">
    <property type="entry name" value="Peptidases_S8_13"/>
    <property type="match status" value="1"/>
</dbReference>
<dbReference type="InterPro" id="IPR036852">
    <property type="entry name" value="Peptidase_S8/S53_dom_sf"/>
</dbReference>
<keyword evidence="6 9" id="KW-0378">Hydrolase</keyword>
<dbReference type="PROSITE" id="PS00138">
    <property type="entry name" value="SUBTILASE_SER"/>
    <property type="match status" value="1"/>
</dbReference>
<evidence type="ECO:0000256" key="5">
    <source>
        <dbReference type="ARBA" id="ARBA00022729"/>
    </source>
</evidence>
<dbReference type="SUPFAM" id="SSF52743">
    <property type="entry name" value="Subtilisin-like"/>
    <property type="match status" value="1"/>
</dbReference>
<comment type="subcellular location">
    <subcellularLocation>
        <location evidence="1">Secreted</location>
    </subcellularLocation>
</comment>
<comment type="similarity">
    <text evidence="2 9 10">Belongs to the peptidase S8 family.</text>
</comment>
<evidence type="ECO:0000313" key="13">
    <source>
        <dbReference type="EMBL" id="MBB5848953.1"/>
    </source>
</evidence>
<dbReference type="EMBL" id="JACHMW010000001">
    <property type="protein sequence ID" value="MBB5848953.1"/>
    <property type="molecule type" value="Genomic_DNA"/>
</dbReference>
<keyword evidence="5 11" id="KW-0732">Signal</keyword>
<evidence type="ECO:0000256" key="3">
    <source>
        <dbReference type="ARBA" id="ARBA00022525"/>
    </source>
</evidence>
<dbReference type="RefSeq" id="WP_338104290.1">
    <property type="nucleotide sequence ID" value="NZ_BAABAG010000022.1"/>
</dbReference>
<dbReference type="InterPro" id="IPR034176">
    <property type="entry name" value="Peptidases_S8_13"/>
</dbReference>
<feature type="active site" description="Charge relay system" evidence="9">
    <location>
        <position position="421"/>
    </location>
</feature>
<dbReference type="InterPro" id="IPR006311">
    <property type="entry name" value="TAT_signal"/>
</dbReference>
<dbReference type="InterPro" id="IPR015500">
    <property type="entry name" value="Peptidase_S8_subtilisin-rel"/>
</dbReference>
<evidence type="ECO:0000256" key="4">
    <source>
        <dbReference type="ARBA" id="ARBA00022670"/>
    </source>
</evidence>
<feature type="chain" id="PRO_5030887555" evidence="11">
    <location>
        <begin position="35"/>
        <end position="641"/>
    </location>
</feature>
<evidence type="ECO:0000313" key="14">
    <source>
        <dbReference type="Proteomes" id="UP000567246"/>
    </source>
</evidence>
<dbReference type="NCBIfam" id="NF038128">
    <property type="entry name" value="choice_anch_J"/>
    <property type="match status" value="1"/>
</dbReference>
<feature type="domain" description="Peptidase S8/S53" evidence="12">
    <location>
        <begin position="182"/>
        <end position="468"/>
    </location>
</feature>
<dbReference type="Proteomes" id="UP000567246">
    <property type="component" value="Unassembled WGS sequence"/>
</dbReference>
<dbReference type="AlphaFoldDB" id="A0A7W9N0N7"/>
<dbReference type="InterPro" id="IPR022398">
    <property type="entry name" value="Peptidase_S8_His-AS"/>
</dbReference>
<keyword evidence="8" id="KW-0865">Zymogen</keyword>
<evidence type="ECO:0000256" key="6">
    <source>
        <dbReference type="ARBA" id="ARBA00022801"/>
    </source>
</evidence>
<evidence type="ECO:0000256" key="2">
    <source>
        <dbReference type="ARBA" id="ARBA00011073"/>
    </source>
</evidence>
<evidence type="ECO:0000256" key="9">
    <source>
        <dbReference type="PROSITE-ProRule" id="PRU01240"/>
    </source>
</evidence>
<reference evidence="13 14" key="1">
    <citation type="submission" date="2020-08" db="EMBL/GenBank/DDBJ databases">
        <title>Sequencing the genomes of 1000 actinobacteria strains.</title>
        <authorList>
            <person name="Klenk H.-P."/>
        </authorList>
    </citation>
    <scope>NUCLEOTIDE SEQUENCE [LARGE SCALE GENOMIC DNA]</scope>
    <source>
        <strain evidence="13 14">DSM 17945</strain>
    </source>
</reference>
<dbReference type="FunFam" id="3.40.50.200:FF:000022">
    <property type="entry name" value="Extracellular protease"/>
    <property type="match status" value="1"/>
</dbReference>
<dbReference type="PRINTS" id="PR00723">
    <property type="entry name" value="SUBTILISIN"/>
</dbReference>
<dbReference type="PANTHER" id="PTHR43806:SF11">
    <property type="entry name" value="CEREVISIN-RELATED"/>
    <property type="match status" value="1"/>
</dbReference>
<keyword evidence="14" id="KW-1185">Reference proteome</keyword>
<keyword evidence="3" id="KW-0964">Secreted</keyword>
<gene>
    <name evidence="13" type="ORF">HDA33_001517</name>
</gene>
<organism evidence="13 14">
    <name type="scientific">Micrococcus endophyticus</name>
    <dbReference type="NCBI Taxonomy" id="455343"/>
    <lineage>
        <taxon>Bacteria</taxon>
        <taxon>Bacillati</taxon>
        <taxon>Actinomycetota</taxon>
        <taxon>Actinomycetes</taxon>
        <taxon>Micrococcales</taxon>
        <taxon>Micrococcaceae</taxon>
        <taxon>Micrococcus</taxon>
    </lineage>
</organism>
<keyword evidence="7 9" id="KW-0720">Serine protease</keyword>
<feature type="active site" description="Charge relay system" evidence="9">
    <location>
        <position position="191"/>
    </location>
</feature>
<feature type="signal peptide" evidence="11">
    <location>
        <begin position="1"/>
        <end position="34"/>
    </location>
</feature>
<dbReference type="PROSITE" id="PS00136">
    <property type="entry name" value="SUBTILASE_ASP"/>
    <property type="match status" value="1"/>
</dbReference>